<dbReference type="PANTHER" id="PTHR30146">
    <property type="entry name" value="LACI-RELATED TRANSCRIPTIONAL REPRESSOR"/>
    <property type="match status" value="1"/>
</dbReference>
<sequence length="678" mass="78396">MVTINDIAKEAGVSHGTASNVLNKRGNVRADKIKLVEEAAQKLGYRINTQAQFLRRGLSNKCYILVLSTMRNQYTDFLDEIMVGSSSFDIEIVNIRSKSNISHIFNDCLGQLPHAIFCLGFSIKKFKVSRLHSVKVYEIDTYPEKNELSFQISSVLENFREFLYKNTINTVIFLSFGFEGDYSLSSYISESIIQNYSSKHYYLNDYDYVLKLYPSLKLLTNLDVIFLTDKFLLNRLKDMFKWFGKKDLPIFYLVGSSDFIQQDNVYTLKVDYRKLAQNCILKIENKTLHHLLPYESMSRKFSFLKENTNAIKILTLKSPISQALSILSDRYKFLTGRDIVIVEREYEEILDLLSNPELLVDIDIVRVDMAWLPTYAELIFKNISNESRTETINDKIDKSVSKEYTHVNGCQYTFPLDISSQILVYRKDIFENTLIQRQYFEKNKKSLEIPQSYSEFDKISEFFTKNSNNESPTLFGHSRGLKSPIVAACDFIPRYRESLLKNNMTLSIIETVFLDYQNSINYTKKSSSDWWEDFVNSLKTGETVMEILFSNYASPLFNDDSIDTEFTFGYAPIPGNQPVIGGGAIGILKSSKMVNEALEYIDWLFSEEISVALALLGGFLPSKYVVNNTNLNKNFPWLEQFDKTFSVGSRIKWFDFETDLQFERLLGEELIKKMKNAQ</sequence>
<gene>
    <name evidence="5" type="ORF">JHK64_06910</name>
</gene>
<name>A0A934PB06_9STRE</name>
<evidence type="ECO:0000256" key="3">
    <source>
        <dbReference type="ARBA" id="ARBA00023163"/>
    </source>
</evidence>
<dbReference type="RefSeq" id="WP_258512152.1">
    <property type="nucleotide sequence ID" value="NZ_JANSFT010000009.1"/>
</dbReference>
<dbReference type="PANTHER" id="PTHR30146:SF109">
    <property type="entry name" value="HTH-TYPE TRANSCRIPTIONAL REGULATOR GALS"/>
    <property type="match status" value="1"/>
</dbReference>
<evidence type="ECO:0000313" key="5">
    <source>
        <dbReference type="EMBL" id="MBJ8350350.1"/>
    </source>
</evidence>
<protein>
    <submittedName>
        <fullName evidence="5">Extracellular solute-binding protein</fullName>
    </submittedName>
</protein>
<dbReference type="InterPro" id="IPR000843">
    <property type="entry name" value="HTH_LacI"/>
</dbReference>
<dbReference type="Gene3D" id="1.10.260.40">
    <property type="entry name" value="lambda repressor-like DNA-binding domains"/>
    <property type="match status" value="1"/>
</dbReference>
<evidence type="ECO:0000259" key="4">
    <source>
        <dbReference type="PROSITE" id="PS50932"/>
    </source>
</evidence>
<dbReference type="PROSITE" id="PS50932">
    <property type="entry name" value="HTH_LACI_2"/>
    <property type="match status" value="1"/>
</dbReference>
<keyword evidence="2" id="KW-0238">DNA-binding</keyword>
<dbReference type="Pfam" id="PF00356">
    <property type="entry name" value="LacI"/>
    <property type="match status" value="1"/>
</dbReference>
<dbReference type="AlphaFoldDB" id="A0A934PB06"/>
<dbReference type="SUPFAM" id="SSF47413">
    <property type="entry name" value="lambda repressor-like DNA-binding domains"/>
    <property type="match status" value="1"/>
</dbReference>
<feature type="domain" description="HTH lacI-type" evidence="4">
    <location>
        <begin position="2"/>
        <end position="56"/>
    </location>
</feature>
<organism evidence="5 6">
    <name type="scientific">Streptococcus zalophi</name>
    <dbReference type="NCBI Taxonomy" id="640031"/>
    <lineage>
        <taxon>Bacteria</taxon>
        <taxon>Bacillati</taxon>
        <taxon>Bacillota</taxon>
        <taxon>Bacilli</taxon>
        <taxon>Lactobacillales</taxon>
        <taxon>Streptococcaceae</taxon>
        <taxon>Streptococcus</taxon>
    </lineage>
</organism>
<dbReference type="Proteomes" id="UP000644875">
    <property type="component" value="Unassembled WGS sequence"/>
</dbReference>
<evidence type="ECO:0000313" key="6">
    <source>
        <dbReference type="Proteomes" id="UP000644875"/>
    </source>
</evidence>
<dbReference type="Gene3D" id="3.40.190.10">
    <property type="entry name" value="Periplasmic binding protein-like II"/>
    <property type="match status" value="2"/>
</dbReference>
<dbReference type="EMBL" id="JAENBP010000010">
    <property type="protein sequence ID" value="MBJ8350350.1"/>
    <property type="molecule type" value="Genomic_DNA"/>
</dbReference>
<dbReference type="InterPro" id="IPR010982">
    <property type="entry name" value="Lambda_DNA-bd_dom_sf"/>
</dbReference>
<dbReference type="PROSITE" id="PS00356">
    <property type="entry name" value="HTH_LACI_1"/>
    <property type="match status" value="1"/>
</dbReference>
<keyword evidence="6" id="KW-1185">Reference proteome</keyword>
<evidence type="ECO:0000256" key="1">
    <source>
        <dbReference type="ARBA" id="ARBA00023015"/>
    </source>
</evidence>
<dbReference type="SUPFAM" id="SSF53850">
    <property type="entry name" value="Periplasmic binding protein-like II"/>
    <property type="match status" value="1"/>
</dbReference>
<dbReference type="InterPro" id="IPR006059">
    <property type="entry name" value="SBP"/>
</dbReference>
<proteinExistence type="predicted"/>
<dbReference type="GO" id="GO:0000976">
    <property type="term" value="F:transcription cis-regulatory region binding"/>
    <property type="evidence" value="ECO:0007669"/>
    <property type="project" value="TreeGrafter"/>
</dbReference>
<accession>A0A934PB06</accession>
<comment type="caution">
    <text evidence="5">The sequence shown here is derived from an EMBL/GenBank/DDBJ whole genome shotgun (WGS) entry which is preliminary data.</text>
</comment>
<dbReference type="CDD" id="cd01392">
    <property type="entry name" value="HTH_LacI"/>
    <property type="match status" value="1"/>
</dbReference>
<dbReference type="SMART" id="SM00354">
    <property type="entry name" value="HTH_LACI"/>
    <property type="match status" value="1"/>
</dbReference>
<keyword evidence="3" id="KW-0804">Transcription</keyword>
<dbReference type="GO" id="GO:0003700">
    <property type="term" value="F:DNA-binding transcription factor activity"/>
    <property type="evidence" value="ECO:0007669"/>
    <property type="project" value="TreeGrafter"/>
</dbReference>
<reference evidence="5 6" key="1">
    <citation type="journal article" date="2021" name="Int. J. Syst. Evol. Microbiol.">
        <title>Streptococcus vicugnae sp. nov., isolated from faeces of alpacas (Vicugna pacos) and cattle (Bos taurus), Streptococcus zalophi sp. nov., and Streptococcus pacificus sp. nov., isolated from respiratory tract of California sea lions (Zalophus californianus).</title>
        <authorList>
            <person name="Volokhov D.V."/>
            <person name="Zagorodnyaya T.A."/>
            <person name="Shen Z."/>
            <person name="Blom J."/>
            <person name="Furtak V.A."/>
            <person name="Eisenberg T."/>
            <person name="Fan P."/>
            <person name="Jeong K.C."/>
            <person name="Gao Y."/>
            <person name="Zhang S."/>
            <person name="Amselle M."/>
        </authorList>
    </citation>
    <scope>NUCLEOTIDE SEQUENCE [LARGE SCALE GENOMIC DNA]</scope>
    <source>
        <strain evidence="6">CSL7508-lung</strain>
    </source>
</reference>
<evidence type="ECO:0000256" key="2">
    <source>
        <dbReference type="ARBA" id="ARBA00023125"/>
    </source>
</evidence>
<dbReference type="Pfam" id="PF13416">
    <property type="entry name" value="SBP_bac_8"/>
    <property type="match status" value="1"/>
</dbReference>
<keyword evidence="1" id="KW-0805">Transcription regulation</keyword>